<evidence type="ECO:0000313" key="2">
    <source>
        <dbReference type="EMBL" id="OUD16222.1"/>
    </source>
</evidence>
<dbReference type="GO" id="GO:0016787">
    <property type="term" value="F:hydrolase activity"/>
    <property type="evidence" value="ECO:0007669"/>
    <property type="project" value="UniProtKB-KW"/>
</dbReference>
<dbReference type="SMART" id="SM00849">
    <property type="entry name" value="Lactamase_B"/>
    <property type="match status" value="1"/>
</dbReference>
<keyword evidence="3" id="KW-1185">Reference proteome</keyword>
<dbReference type="SUPFAM" id="SSF56281">
    <property type="entry name" value="Metallo-hydrolase/oxidoreductase"/>
    <property type="match status" value="1"/>
</dbReference>
<reference evidence="2 3" key="1">
    <citation type="submission" date="2016-12" db="EMBL/GenBank/DDBJ databases">
        <title>Thioflexothrix psekupsii D3 genome sequencing and assembly.</title>
        <authorList>
            <person name="Fomenkov A."/>
            <person name="Vincze T."/>
            <person name="Grabovich M."/>
            <person name="Anton B.P."/>
            <person name="Dubinina G."/>
            <person name="Orlova M."/>
            <person name="Belousova E."/>
            <person name="Roberts R.J."/>
        </authorList>
    </citation>
    <scope>NUCLEOTIDE SEQUENCE [LARGE SCALE GENOMIC DNA]</scope>
    <source>
        <strain evidence="2">D3</strain>
    </source>
</reference>
<comment type="caution">
    <text evidence="2">The sequence shown here is derived from an EMBL/GenBank/DDBJ whole genome shotgun (WGS) entry which is preliminary data.</text>
</comment>
<dbReference type="RefSeq" id="WP_086486622.1">
    <property type="nucleotide sequence ID" value="NZ_MSLT01000001.1"/>
</dbReference>
<organism evidence="2 3">
    <name type="scientific">Thioflexithrix psekupsensis</name>
    <dbReference type="NCBI Taxonomy" id="1570016"/>
    <lineage>
        <taxon>Bacteria</taxon>
        <taxon>Pseudomonadati</taxon>
        <taxon>Pseudomonadota</taxon>
        <taxon>Gammaproteobacteria</taxon>
        <taxon>Thiotrichales</taxon>
        <taxon>Thioflexithrix</taxon>
    </lineage>
</organism>
<dbReference type="Pfam" id="PF19583">
    <property type="entry name" value="ODP"/>
    <property type="match status" value="1"/>
</dbReference>
<feature type="domain" description="Metallo-beta-lactamase" evidence="1">
    <location>
        <begin position="26"/>
        <end position="217"/>
    </location>
</feature>
<accession>A0A251XCQ6</accession>
<dbReference type="InterPro" id="IPR001279">
    <property type="entry name" value="Metallo-B-lactamas"/>
</dbReference>
<evidence type="ECO:0000259" key="1">
    <source>
        <dbReference type="SMART" id="SM00849"/>
    </source>
</evidence>
<dbReference type="PANTHER" id="PTHR43041:SF1">
    <property type="entry name" value="METALLO-BETA-LACTAMASE DOMAIN-CONTAINING PROTEIN"/>
    <property type="match status" value="1"/>
</dbReference>
<dbReference type="InterPro" id="IPR045761">
    <property type="entry name" value="ODP_dom"/>
</dbReference>
<dbReference type="InterPro" id="IPR036866">
    <property type="entry name" value="RibonucZ/Hydroxyglut_hydro"/>
</dbReference>
<name>A0A251XCQ6_9GAMM</name>
<dbReference type="PANTHER" id="PTHR43041">
    <property type="entry name" value="HYDROLASE, METALLO-BETA-LACTAMASE SUPERFAMILY"/>
    <property type="match status" value="1"/>
</dbReference>
<dbReference type="EMBL" id="MSLT01000001">
    <property type="protein sequence ID" value="OUD16222.1"/>
    <property type="molecule type" value="Genomic_DNA"/>
</dbReference>
<dbReference type="CDD" id="cd07709">
    <property type="entry name" value="flavodiiron_proteins_MBL-fold"/>
    <property type="match status" value="1"/>
</dbReference>
<dbReference type="AlphaFoldDB" id="A0A251XCQ6"/>
<evidence type="ECO:0000313" key="3">
    <source>
        <dbReference type="Proteomes" id="UP000194798"/>
    </source>
</evidence>
<sequence length="255" mass="29052">MAVELYNNGHHKCIAFYDLVSGEGVQANQFLVVNGEYSALIDPGGDLIYNDLFMQSYKYLFTKNLEFVIGSHQDPDIISSLNKWLVGSDCKVIVPAIWSRFIPHFAPPGKSRERLIGIPDRGMDIQLGDAVLKAIPAHFLHSEGNFQFYDPISKILFSGDLGASLVENNESIPVTDFQAHIPFMEGFHRRYMSSRKVCQYWVNMVRPLDLEWIVPQHGRPFKGKAIIAQFLDWIEQLECGVDLMTQDHYQIINES</sequence>
<dbReference type="OrthoDB" id="9812260at2"/>
<keyword evidence="2" id="KW-0378">Hydrolase</keyword>
<protein>
    <submittedName>
        <fullName evidence="2">MBL fold metallo-hydrolase</fullName>
    </submittedName>
</protein>
<dbReference type="Proteomes" id="UP000194798">
    <property type="component" value="Unassembled WGS sequence"/>
</dbReference>
<gene>
    <name evidence="2" type="ORF">TPSD3_00400</name>
</gene>
<proteinExistence type="predicted"/>
<dbReference type="Gene3D" id="3.60.15.10">
    <property type="entry name" value="Ribonuclease Z/Hydroxyacylglutathione hydrolase-like"/>
    <property type="match status" value="1"/>
</dbReference>